<proteinExistence type="inferred from homology"/>
<dbReference type="Pfam" id="PF00571">
    <property type="entry name" value="CBS"/>
    <property type="match status" value="2"/>
</dbReference>
<feature type="transmembrane region" description="Helical" evidence="14">
    <location>
        <begin position="188"/>
        <end position="210"/>
    </location>
</feature>
<accession>A0ABV6MB86</accession>
<feature type="transmembrane region" description="Helical" evidence="14">
    <location>
        <begin position="139"/>
        <end position="160"/>
    </location>
</feature>
<evidence type="ECO:0000256" key="5">
    <source>
        <dbReference type="ARBA" id="ARBA00022692"/>
    </source>
</evidence>
<comment type="similarity">
    <text evidence="2 14">Belongs to the peptidase M50B family.</text>
</comment>
<dbReference type="PANTHER" id="PTHR39188:SF3">
    <property type="entry name" value="STAGE IV SPORULATION PROTEIN FB"/>
    <property type="match status" value="1"/>
</dbReference>
<keyword evidence="18" id="KW-1185">Reference proteome</keyword>
<dbReference type="PANTHER" id="PTHR39188">
    <property type="entry name" value="MEMBRANE-ASSOCIATED ZINC METALLOPROTEASE M50B"/>
    <property type="match status" value="1"/>
</dbReference>
<evidence type="ECO:0000256" key="7">
    <source>
        <dbReference type="ARBA" id="ARBA00022737"/>
    </source>
</evidence>
<sequence>MRLSFRIGQIAGVPIGVNWSVLVVFLLITVGLSVSSLPGAYPGYPWWAYLLAGLCAAVVFLAGLLAHEVAHAVVATRNGLRVKQVTLWMLGGIAEVRGQARDPAAEARIVGVGPLVSFLIGVAFAVAVLVTALAGVGGLLVGVLLWLAVINLAIAVFNMLPAAPLDGGRLLKAALWTRFGDRARAAAIAARAGHVLGAVLIAFGVLVVLFGEAVSGVWLVLLGGFVSVAASAELRQSMVIEALAGVRVDEVMSTRPETVPPDMSVAEFDDKFLRRFRHSAFPVTERGRPVGLVTLDRVRQVPPERRAGTRVSDVACPTDQLPLTTPQEAVNDLLPRLNGCADERALVVRDDRLVGIVSTTDVSHAVQRRTLRRDEGRARVAVPVDEDRWLPILG</sequence>
<evidence type="ECO:0000256" key="4">
    <source>
        <dbReference type="ARBA" id="ARBA00022670"/>
    </source>
</evidence>
<dbReference type="RefSeq" id="WP_377257404.1">
    <property type="nucleotide sequence ID" value="NZ_JBHLUH010000063.1"/>
</dbReference>
<keyword evidence="8 14" id="KW-0378">Hydrolase</keyword>
<comment type="cofactor">
    <cofactor evidence="14">
        <name>Zn(2+)</name>
        <dbReference type="ChEBI" id="CHEBI:29105"/>
    </cofactor>
    <text evidence="14">Binds 1 zinc ion per subunit.</text>
</comment>
<feature type="transmembrane region" description="Helical" evidence="14">
    <location>
        <begin position="12"/>
        <end position="34"/>
    </location>
</feature>
<keyword evidence="6 14" id="KW-0479">Metal-binding</keyword>
<dbReference type="PROSITE" id="PS51371">
    <property type="entry name" value="CBS"/>
    <property type="match status" value="1"/>
</dbReference>
<reference evidence="17 18" key="1">
    <citation type="submission" date="2024-09" db="EMBL/GenBank/DDBJ databases">
        <authorList>
            <person name="Sun Q."/>
            <person name="Mori K."/>
        </authorList>
    </citation>
    <scope>NUCLEOTIDE SEQUENCE [LARGE SCALE GENOMIC DNA]</scope>
    <source>
        <strain evidence="17 18">TBRC 3947</strain>
    </source>
</reference>
<name>A0ABV6MB86_9ACTN</name>
<dbReference type="InterPro" id="IPR008915">
    <property type="entry name" value="Peptidase_M50"/>
</dbReference>
<evidence type="ECO:0000256" key="9">
    <source>
        <dbReference type="ARBA" id="ARBA00022833"/>
    </source>
</evidence>
<keyword evidence="10 14" id="KW-1133">Transmembrane helix</keyword>
<dbReference type="SMART" id="SM00116">
    <property type="entry name" value="CBS"/>
    <property type="match status" value="2"/>
</dbReference>
<evidence type="ECO:0000313" key="18">
    <source>
        <dbReference type="Proteomes" id="UP001589867"/>
    </source>
</evidence>
<dbReference type="InterPro" id="IPR016483">
    <property type="entry name" value="UCP006404_Pept_M50_CBS"/>
</dbReference>
<feature type="transmembrane region" description="Helical" evidence="14">
    <location>
        <begin position="46"/>
        <end position="67"/>
    </location>
</feature>
<dbReference type="GO" id="GO:0006508">
    <property type="term" value="P:proteolysis"/>
    <property type="evidence" value="ECO:0007669"/>
    <property type="project" value="UniProtKB-KW"/>
</dbReference>
<keyword evidence="7" id="KW-0677">Repeat</keyword>
<dbReference type="SUPFAM" id="SSF54631">
    <property type="entry name" value="CBS-domain pair"/>
    <property type="match status" value="1"/>
</dbReference>
<evidence type="ECO:0000256" key="6">
    <source>
        <dbReference type="ARBA" id="ARBA00022723"/>
    </source>
</evidence>
<dbReference type="CDD" id="cd06164">
    <property type="entry name" value="S2P-M50_SpoIVFB_CBS"/>
    <property type="match status" value="1"/>
</dbReference>
<keyword evidence="3 14" id="KW-1003">Cell membrane</keyword>
<evidence type="ECO:0000256" key="11">
    <source>
        <dbReference type="ARBA" id="ARBA00023049"/>
    </source>
</evidence>
<evidence type="ECO:0000256" key="13">
    <source>
        <dbReference type="ARBA" id="ARBA00023136"/>
    </source>
</evidence>
<keyword evidence="9 14" id="KW-0862">Zinc</keyword>
<evidence type="ECO:0000259" key="16">
    <source>
        <dbReference type="PROSITE" id="PS51371"/>
    </source>
</evidence>
<evidence type="ECO:0000256" key="2">
    <source>
        <dbReference type="ARBA" id="ARBA00007931"/>
    </source>
</evidence>
<dbReference type="InterPro" id="IPR000644">
    <property type="entry name" value="CBS_dom"/>
</dbReference>
<keyword evidence="4 14" id="KW-0645">Protease</keyword>
<comment type="subcellular location">
    <subcellularLocation>
        <location evidence="1 14">Cell membrane</location>
        <topology evidence="1 14">Multi-pass membrane protein</topology>
    </subcellularLocation>
</comment>
<keyword evidence="13 14" id="KW-0472">Membrane</keyword>
<dbReference type="EMBL" id="JBHLUH010000063">
    <property type="protein sequence ID" value="MFC0531986.1"/>
    <property type="molecule type" value="Genomic_DNA"/>
</dbReference>
<keyword evidence="12 15" id="KW-0129">CBS domain</keyword>
<evidence type="ECO:0000256" key="1">
    <source>
        <dbReference type="ARBA" id="ARBA00004651"/>
    </source>
</evidence>
<dbReference type="InterPro" id="IPR013785">
    <property type="entry name" value="Aldolase_TIM"/>
</dbReference>
<evidence type="ECO:0000256" key="8">
    <source>
        <dbReference type="ARBA" id="ARBA00022801"/>
    </source>
</evidence>
<evidence type="ECO:0000313" key="17">
    <source>
        <dbReference type="EMBL" id="MFC0531986.1"/>
    </source>
</evidence>
<evidence type="ECO:0000256" key="3">
    <source>
        <dbReference type="ARBA" id="ARBA00022475"/>
    </source>
</evidence>
<feature type="transmembrane region" description="Helical" evidence="14">
    <location>
        <begin position="109"/>
        <end position="133"/>
    </location>
</feature>
<dbReference type="Gene3D" id="3.20.20.70">
    <property type="entry name" value="Aldolase class I"/>
    <property type="match status" value="1"/>
</dbReference>
<dbReference type="InterPro" id="IPR046342">
    <property type="entry name" value="CBS_dom_sf"/>
</dbReference>
<comment type="caution">
    <text evidence="17">The sequence shown here is derived from an EMBL/GenBank/DDBJ whole genome shotgun (WGS) entry which is preliminary data.</text>
</comment>
<protein>
    <recommendedName>
        <fullName evidence="14">Zinc metalloprotease</fullName>
    </recommendedName>
</protein>
<dbReference type="Pfam" id="PF02163">
    <property type="entry name" value="Peptidase_M50"/>
    <property type="match status" value="2"/>
</dbReference>
<evidence type="ECO:0000256" key="12">
    <source>
        <dbReference type="ARBA" id="ARBA00023122"/>
    </source>
</evidence>
<gene>
    <name evidence="17" type="ORF">ACFFIA_30480</name>
</gene>
<organism evidence="17 18">
    <name type="scientific">Phytohabitans kaempferiae</name>
    <dbReference type="NCBI Taxonomy" id="1620943"/>
    <lineage>
        <taxon>Bacteria</taxon>
        <taxon>Bacillati</taxon>
        <taxon>Actinomycetota</taxon>
        <taxon>Actinomycetes</taxon>
        <taxon>Micromonosporales</taxon>
        <taxon>Micromonosporaceae</taxon>
    </lineage>
</organism>
<dbReference type="Proteomes" id="UP001589867">
    <property type="component" value="Unassembled WGS sequence"/>
</dbReference>
<dbReference type="PIRSF" id="PIRSF006404">
    <property type="entry name" value="UCP006404_Pept_M50_CBS"/>
    <property type="match status" value="1"/>
</dbReference>
<keyword evidence="5 14" id="KW-0812">Transmembrane</keyword>
<evidence type="ECO:0000256" key="15">
    <source>
        <dbReference type="PROSITE-ProRule" id="PRU00703"/>
    </source>
</evidence>
<evidence type="ECO:0000256" key="10">
    <source>
        <dbReference type="ARBA" id="ARBA00022989"/>
    </source>
</evidence>
<feature type="domain" description="CBS" evidence="16">
    <location>
        <begin position="252"/>
        <end position="308"/>
    </location>
</feature>
<dbReference type="GO" id="GO:0008233">
    <property type="term" value="F:peptidase activity"/>
    <property type="evidence" value="ECO:0007669"/>
    <property type="project" value="UniProtKB-KW"/>
</dbReference>
<keyword evidence="11 14" id="KW-0482">Metalloprotease</keyword>
<evidence type="ECO:0000256" key="14">
    <source>
        <dbReference type="PIRNR" id="PIRNR006404"/>
    </source>
</evidence>